<evidence type="ECO:0000256" key="2">
    <source>
        <dbReference type="ARBA" id="ARBA00006781"/>
    </source>
</evidence>
<evidence type="ECO:0000256" key="1">
    <source>
        <dbReference type="ARBA" id="ARBA00002688"/>
    </source>
</evidence>
<reference evidence="5" key="1">
    <citation type="journal article" date="2020" name="Stud. Mycol.">
        <title>101 Dothideomycetes genomes: a test case for predicting lifestyles and emergence of pathogens.</title>
        <authorList>
            <person name="Haridas S."/>
            <person name="Albert R."/>
            <person name="Binder M."/>
            <person name="Bloem J."/>
            <person name="Labutti K."/>
            <person name="Salamov A."/>
            <person name="Andreopoulos B."/>
            <person name="Baker S."/>
            <person name="Barry K."/>
            <person name="Bills G."/>
            <person name="Bluhm B."/>
            <person name="Cannon C."/>
            <person name="Castanera R."/>
            <person name="Culley D."/>
            <person name="Daum C."/>
            <person name="Ezra D."/>
            <person name="Gonzalez J."/>
            <person name="Henrissat B."/>
            <person name="Kuo A."/>
            <person name="Liang C."/>
            <person name="Lipzen A."/>
            <person name="Lutzoni F."/>
            <person name="Magnuson J."/>
            <person name="Mondo S."/>
            <person name="Nolan M."/>
            <person name="Ohm R."/>
            <person name="Pangilinan J."/>
            <person name="Park H.-J."/>
            <person name="Ramirez L."/>
            <person name="Alfaro M."/>
            <person name="Sun H."/>
            <person name="Tritt A."/>
            <person name="Yoshinaga Y."/>
            <person name="Zwiers L.-H."/>
            <person name="Turgeon B."/>
            <person name="Goodwin S."/>
            <person name="Spatafora J."/>
            <person name="Crous P."/>
            <person name="Grigoriev I."/>
        </authorList>
    </citation>
    <scope>NUCLEOTIDE SEQUENCE</scope>
    <source>
        <strain evidence="5">CBS 473.64</strain>
    </source>
</reference>
<feature type="region of interest" description="Disordered" evidence="4">
    <location>
        <begin position="1"/>
        <end position="35"/>
    </location>
</feature>
<accession>A0A6A6SGT7</accession>
<comment type="function">
    <text evidence="1 3">Involved in nuclear export, actin cytoskeleton organization and vesicular transport.</text>
</comment>
<name>A0A6A6SGT7_9PLEO</name>
<dbReference type="Proteomes" id="UP000799753">
    <property type="component" value="Unassembled WGS sequence"/>
</dbReference>
<keyword evidence="6" id="KW-1185">Reference proteome</keyword>
<dbReference type="EMBL" id="MU006777">
    <property type="protein sequence ID" value="KAF2645903.1"/>
    <property type="molecule type" value="Genomic_DNA"/>
</dbReference>
<keyword evidence="3" id="KW-0653">Protein transport</keyword>
<dbReference type="PIRSF" id="PIRSF028983">
    <property type="entry name" value="BCP1"/>
    <property type="match status" value="1"/>
</dbReference>
<protein>
    <recommendedName>
        <fullName evidence="3">Protein BCP1</fullName>
    </recommendedName>
</protein>
<gene>
    <name evidence="5" type="ORF">P280DRAFT_465642</name>
</gene>
<keyword evidence="3" id="KW-0539">Nucleus</keyword>
<dbReference type="PANTHER" id="PTHR13261:SF0">
    <property type="entry name" value="BRCA2 AND CDKN1A-INTERACTING PROTEIN"/>
    <property type="match status" value="1"/>
</dbReference>
<dbReference type="PANTHER" id="PTHR13261">
    <property type="entry name" value="BRCA2 AND CDKN1A INTERACTING PROTEIN"/>
    <property type="match status" value="1"/>
</dbReference>
<comment type="similarity">
    <text evidence="2 3">Belongs to the BCP1 family.</text>
</comment>
<evidence type="ECO:0000313" key="5">
    <source>
        <dbReference type="EMBL" id="KAF2645903.1"/>
    </source>
</evidence>
<organism evidence="5 6">
    <name type="scientific">Massarina eburnea CBS 473.64</name>
    <dbReference type="NCBI Taxonomy" id="1395130"/>
    <lineage>
        <taxon>Eukaryota</taxon>
        <taxon>Fungi</taxon>
        <taxon>Dikarya</taxon>
        <taxon>Ascomycota</taxon>
        <taxon>Pezizomycotina</taxon>
        <taxon>Dothideomycetes</taxon>
        <taxon>Pleosporomycetidae</taxon>
        <taxon>Pleosporales</taxon>
        <taxon>Massarineae</taxon>
        <taxon>Massarinaceae</taxon>
        <taxon>Massarina</taxon>
    </lineage>
</organism>
<evidence type="ECO:0000313" key="6">
    <source>
        <dbReference type="Proteomes" id="UP000799753"/>
    </source>
</evidence>
<comment type="subcellular location">
    <subcellularLocation>
        <location evidence="3">Nucleus</location>
    </subcellularLocation>
</comment>
<dbReference type="InterPro" id="IPR025602">
    <property type="entry name" value="BCP1_family"/>
</dbReference>
<dbReference type="AlphaFoldDB" id="A0A6A6SGT7"/>
<evidence type="ECO:0000256" key="3">
    <source>
        <dbReference type="PIRNR" id="PIRNR028983"/>
    </source>
</evidence>
<dbReference type="GO" id="GO:0015031">
    <property type="term" value="P:protein transport"/>
    <property type="evidence" value="ECO:0007669"/>
    <property type="project" value="UniProtKB-KW"/>
</dbReference>
<dbReference type="Pfam" id="PF13862">
    <property type="entry name" value="BCCIP"/>
    <property type="match status" value="1"/>
</dbReference>
<evidence type="ECO:0000256" key="4">
    <source>
        <dbReference type="SAM" id="MobiDB-lite"/>
    </source>
</evidence>
<dbReference type="GO" id="GO:0005634">
    <property type="term" value="C:nucleus"/>
    <property type="evidence" value="ECO:0007669"/>
    <property type="project" value="UniProtKB-SubCell"/>
</dbReference>
<proteinExistence type="inferred from homology"/>
<keyword evidence="3" id="KW-0813">Transport</keyword>
<dbReference type="OrthoDB" id="27543at2759"/>
<sequence length="296" mass="32700">MGKRKTPKDPEALPDAPEANSKRKNDDSESDDDMQDVDIDFEMFDPQPDYDFHGFKNLLRQLLGDDAQLFNLSELADLILAQPLVGTTVKVESNETDPYALLTVLNLTTHKDKPVIKDLIAYLARRSSSPSLSAIQSLLDPSASAEVGLIIAERLLNMPTALVPPMYNMLLEEIGWALEEKEPYAFTHYLILSKTYNEIESILPTADQPPSKKKKGGKGSGGNAEVFYFHPEDEVLQKHSAAWGNYDYESAADEGASDSKRVFQEVGIKPQGHLMLIEANKFAGAVDAVKAFINGQ</sequence>